<evidence type="ECO:0000313" key="3">
    <source>
        <dbReference type="Proteomes" id="UP000572051"/>
    </source>
</evidence>
<keyword evidence="1" id="KW-0812">Transmembrane</keyword>
<dbReference type="Proteomes" id="UP000572051">
    <property type="component" value="Unassembled WGS sequence"/>
</dbReference>
<sequence>MPPSPPSTNDRPSETEQLRQRLQRLEARFHAHAYEAERLRVATALLTGGTVVAFLSRALPWASDESWVPSGDDTTLLSVLLWVAVAALAGAVVRYLFRPSRFWLGAVVGLACVPPALLLVEWALAAAAAAESAYFSDVADPQTGRYFLLMLLGCAVVGGTAARLLQEERSS</sequence>
<feature type="transmembrane region" description="Helical" evidence="1">
    <location>
        <begin position="39"/>
        <end position="59"/>
    </location>
</feature>
<keyword evidence="3" id="KW-1185">Reference proteome</keyword>
<dbReference type="RefSeq" id="WP_179823523.1">
    <property type="nucleotide sequence ID" value="NZ_JACCFS010000001.1"/>
</dbReference>
<protein>
    <submittedName>
        <fullName evidence="2">Uncharacterized protein</fullName>
    </submittedName>
</protein>
<gene>
    <name evidence="2" type="ORF">HNR10_002627</name>
</gene>
<feature type="transmembrane region" description="Helical" evidence="1">
    <location>
        <begin position="79"/>
        <end position="97"/>
    </location>
</feature>
<name>A0A7Z0ENF0_9ACTN</name>
<keyword evidence="1" id="KW-1133">Transmembrane helix</keyword>
<organism evidence="2 3">
    <name type="scientific">Nocardiopsis aegyptia</name>
    <dbReference type="NCBI Taxonomy" id="220378"/>
    <lineage>
        <taxon>Bacteria</taxon>
        <taxon>Bacillati</taxon>
        <taxon>Actinomycetota</taxon>
        <taxon>Actinomycetes</taxon>
        <taxon>Streptosporangiales</taxon>
        <taxon>Nocardiopsidaceae</taxon>
        <taxon>Nocardiopsis</taxon>
    </lineage>
</organism>
<feature type="transmembrane region" description="Helical" evidence="1">
    <location>
        <begin position="104"/>
        <end position="126"/>
    </location>
</feature>
<keyword evidence="1" id="KW-0472">Membrane</keyword>
<dbReference type="AlphaFoldDB" id="A0A7Z0ENF0"/>
<feature type="transmembrane region" description="Helical" evidence="1">
    <location>
        <begin position="146"/>
        <end position="165"/>
    </location>
</feature>
<dbReference type="EMBL" id="JACCFS010000001">
    <property type="protein sequence ID" value="NYJ34746.1"/>
    <property type="molecule type" value="Genomic_DNA"/>
</dbReference>
<reference evidence="2 3" key="1">
    <citation type="submission" date="2020-07" db="EMBL/GenBank/DDBJ databases">
        <title>Sequencing the genomes of 1000 actinobacteria strains.</title>
        <authorList>
            <person name="Klenk H.-P."/>
        </authorList>
    </citation>
    <scope>NUCLEOTIDE SEQUENCE [LARGE SCALE GENOMIC DNA]</scope>
    <source>
        <strain evidence="2 3">DSM 44442</strain>
    </source>
</reference>
<accession>A0A7Z0ENF0</accession>
<evidence type="ECO:0000256" key="1">
    <source>
        <dbReference type="SAM" id="Phobius"/>
    </source>
</evidence>
<proteinExistence type="predicted"/>
<comment type="caution">
    <text evidence="2">The sequence shown here is derived from an EMBL/GenBank/DDBJ whole genome shotgun (WGS) entry which is preliminary data.</text>
</comment>
<evidence type="ECO:0000313" key="2">
    <source>
        <dbReference type="EMBL" id="NYJ34746.1"/>
    </source>
</evidence>